<dbReference type="AlphaFoldDB" id="A0A0J9CA80"/>
<dbReference type="InterPro" id="IPR044516">
    <property type="entry name" value="UXS-like"/>
</dbReference>
<dbReference type="Pfam" id="PF01370">
    <property type="entry name" value="Epimerase"/>
    <property type="match status" value="1"/>
</dbReference>
<dbReference type="PANTHER" id="PTHR43078:SF6">
    <property type="entry name" value="UDP-GLUCURONIC ACID DECARBOXYLASE 1"/>
    <property type="match status" value="1"/>
</dbReference>
<dbReference type="GO" id="GO:0005737">
    <property type="term" value="C:cytoplasm"/>
    <property type="evidence" value="ECO:0007669"/>
    <property type="project" value="TreeGrafter"/>
</dbReference>
<accession>A0A0J9CA80</accession>
<evidence type="ECO:0000313" key="7">
    <source>
        <dbReference type="Proteomes" id="UP000037392"/>
    </source>
</evidence>
<dbReference type="InterPro" id="IPR001509">
    <property type="entry name" value="Epimerase_deHydtase"/>
</dbReference>
<comment type="cofactor">
    <cofactor evidence="1">
        <name>NAD(+)</name>
        <dbReference type="ChEBI" id="CHEBI:57540"/>
    </cofactor>
</comment>
<dbReference type="Gene3D" id="3.40.50.720">
    <property type="entry name" value="NAD(P)-binding Rossmann-like Domain"/>
    <property type="match status" value="1"/>
</dbReference>
<dbReference type="GO" id="GO:0048040">
    <property type="term" value="F:UDP-glucuronate decarboxylase activity"/>
    <property type="evidence" value="ECO:0007669"/>
    <property type="project" value="TreeGrafter"/>
</dbReference>
<dbReference type="SUPFAM" id="SSF51735">
    <property type="entry name" value="NAD(P)-binding Rossmann-fold domains"/>
    <property type="match status" value="1"/>
</dbReference>
<name>A0A0J9CA80_9FIRM</name>
<dbReference type="PATRIC" id="fig|742734.4.peg.132"/>
<dbReference type="InterPro" id="IPR036291">
    <property type="entry name" value="NAD(P)-bd_dom_sf"/>
</dbReference>
<comment type="caution">
    <text evidence="6">The sequence shown here is derived from an EMBL/GenBank/DDBJ whole genome shotgun (WGS) entry which is preliminary data.</text>
</comment>
<dbReference type="EMBL" id="ADLK01000012">
    <property type="protein sequence ID" value="KMW22052.1"/>
    <property type="molecule type" value="Genomic_DNA"/>
</dbReference>
<feature type="domain" description="NAD-dependent epimerase/dehydratase" evidence="5">
    <location>
        <begin position="30"/>
        <end position="275"/>
    </location>
</feature>
<evidence type="ECO:0000256" key="2">
    <source>
        <dbReference type="ARBA" id="ARBA00022793"/>
    </source>
</evidence>
<dbReference type="GO" id="GO:0070403">
    <property type="term" value="F:NAD+ binding"/>
    <property type="evidence" value="ECO:0007669"/>
    <property type="project" value="InterPro"/>
</dbReference>
<evidence type="ECO:0000256" key="3">
    <source>
        <dbReference type="ARBA" id="ARBA00023027"/>
    </source>
</evidence>
<gene>
    <name evidence="6" type="ORF">HMPREF9470_00126</name>
</gene>
<evidence type="ECO:0000256" key="4">
    <source>
        <dbReference type="ARBA" id="ARBA00023239"/>
    </source>
</evidence>
<reference evidence="6 7" key="1">
    <citation type="submission" date="2011-04" db="EMBL/GenBank/DDBJ databases">
        <title>The Genome Sequence of Clostridium citroniae WAL-19142.</title>
        <authorList>
            <consortium name="The Broad Institute Genome Sequencing Platform"/>
            <person name="Earl A."/>
            <person name="Ward D."/>
            <person name="Feldgarden M."/>
            <person name="Gevers D."/>
            <person name="Warren Y.A."/>
            <person name="Tyrrell K.L."/>
            <person name="Citron D.M."/>
            <person name="Goldstein E.J."/>
            <person name="Daigneault M."/>
            <person name="Allen-Vercoe E."/>
            <person name="Young S.K."/>
            <person name="Zeng Q."/>
            <person name="Gargeya S."/>
            <person name="Fitzgerald M."/>
            <person name="Haas B."/>
            <person name="Abouelleil A."/>
            <person name="Alvarado L."/>
            <person name="Arachchi H.M."/>
            <person name="Berlin A."/>
            <person name="Brown A."/>
            <person name="Chapman S.B."/>
            <person name="Chen Z."/>
            <person name="Dunbar C."/>
            <person name="Freedman E."/>
            <person name="Gearin G."/>
            <person name="Gellesch M."/>
            <person name="Goldberg J."/>
            <person name="Griggs A."/>
            <person name="Gujja S."/>
            <person name="Heilman E.R."/>
            <person name="Heiman D."/>
            <person name="Howarth C."/>
            <person name="Larson L."/>
            <person name="Lui A."/>
            <person name="MacDonald P.J."/>
            <person name="Mehta T."/>
            <person name="Montmayeur A."/>
            <person name="Murphy C."/>
            <person name="Neiman D."/>
            <person name="Pearson M."/>
            <person name="Priest M."/>
            <person name="Roberts A."/>
            <person name="Saif S."/>
            <person name="Shea T."/>
            <person name="Shenoy N."/>
            <person name="Sisk P."/>
            <person name="Stolte C."/>
            <person name="Sykes S."/>
            <person name="White J."/>
            <person name="Yandava C."/>
            <person name="Wortman J."/>
            <person name="Nusbaum C."/>
            <person name="Birren B."/>
        </authorList>
    </citation>
    <scope>NUCLEOTIDE SEQUENCE [LARGE SCALE GENOMIC DNA]</scope>
    <source>
        <strain evidence="6 7">WAL-19142</strain>
    </source>
</reference>
<dbReference type="GeneID" id="93163609"/>
<dbReference type="OrthoDB" id="9811743at2"/>
<evidence type="ECO:0000259" key="5">
    <source>
        <dbReference type="Pfam" id="PF01370"/>
    </source>
</evidence>
<dbReference type="GO" id="GO:0042732">
    <property type="term" value="P:D-xylose metabolic process"/>
    <property type="evidence" value="ECO:0007669"/>
    <property type="project" value="InterPro"/>
</dbReference>
<evidence type="ECO:0000256" key="1">
    <source>
        <dbReference type="ARBA" id="ARBA00001911"/>
    </source>
</evidence>
<organism evidence="6 7">
    <name type="scientific">[Clostridium] citroniae WAL-19142</name>
    <dbReference type="NCBI Taxonomy" id="742734"/>
    <lineage>
        <taxon>Bacteria</taxon>
        <taxon>Bacillati</taxon>
        <taxon>Bacillota</taxon>
        <taxon>Clostridia</taxon>
        <taxon>Lachnospirales</taxon>
        <taxon>Lachnospiraceae</taxon>
        <taxon>Enterocloster</taxon>
    </lineage>
</organism>
<sequence length="354" mass="40302">MYLNHLLYEDDIKILSNLDISWEMLHNKSILITGATGMIGTLLVDVLMERNLQFHSNIQIYALGRSDKRAKERFISYYMDQTFHFIQQDINEPMDINVQIDYIFHCASNTHPRAYAEDPVGTIMTNVLGTNNIMQIALKSHAKRVIYLSSVEIYGENRGDKEKFDESYCGYIDCNTMRAGYPEGKRTGEALCQAYIKKYGLDIVIPRICRVFGPTMLDTDSKALAQFIKNAARQEDIVLKSEGTQYFSYCYVADVVSALLYILLYGKTGEAYNIADELFDIKLKDLTALLAKIAGTKVVFELPDDVEKKGFSKATTARLDAQKLRKLGWRVNGTIEQKVKKTVDLYAAKMNYKS</sequence>
<keyword evidence="2" id="KW-0210">Decarboxylase</keyword>
<dbReference type="Proteomes" id="UP000037392">
    <property type="component" value="Unassembled WGS sequence"/>
</dbReference>
<dbReference type="RefSeq" id="WP_048928980.1">
    <property type="nucleotide sequence ID" value="NZ_KQ235875.1"/>
</dbReference>
<proteinExistence type="predicted"/>
<keyword evidence="4" id="KW-0456">Lyase</keyword>
<dbReference type="PANTHER" id="PTHR43078">
    <property type="entry name" value="UDP-GLUCURONIC ACID DECARBOXYLASE-RELATED"/>
    <property type="match status" value="1"/>
</dbReference>
<keyword evidence="3" id="KW-0520">NAD</keyword>
<protein>
    <recommendedName>
        <fullName evidence="5">NAD-dependent epimerase/dehydratase domain-containing protein</fullName>
    </recommendedName>
</protein>
<evidence type="ECO:0000313" key="6">
    <source>
        <dbReference type="EMBL" id="KMW22052.1"/>
    </source>
</evidence>